<feature type="compositionally biased region" description="Acidic residues" evidence="11">
    <location>
        <begin position="301"/>
        <end position="312"/>
    </location>
</feature>
<keyword evidence="10" id="KW-0175">Coiled coil</keyword>
<dbReference type="InterPro" id="IPR051472">
    <property type="entry name" value="T3SS_Stator/FliH"/>
</dbReference>
<evidence type="ECO:0000256" key="11">
    <source>
        <dbReference type="SAM" id="MobiDB-lite"/>
    </source>
</evidence>
<dbReference type="PANTHER" id="PTHR34982:SF1">
    <property type="entry name" value="FLAGELLAR ASSEMBLY PROTEIN FLIH"/>
    <property type="match status" value="1"/>
</dbReference>
<name>A0ABQ2PLL3_9NEIS</name>
<dbReference type="PRINTS" id="PR01003">
    <property type="entry name" value="FLGFLIH"/>
</dbReference>
<dbReference type="PANTHER" id="PTHR34982">
    <property type="entry name" value="YOP PROTEINS TRANSLOCATION PROTEIN L"/>
    <property type="match status" value="1"/>
</dbReference>
<feature type="region of interest" description="Disordered" evidence="11">
    <location>
        <begin position="258"/>
        <end position="312"/>
    </location>
</feature>
<feature type="compositionally biased region" description="Low complexity" evidence="11">
    <location>
        <begin position="269"/>
        <end position="288"/>
    </location>
</feature>
<proteinExistence type="inferred from homology"/>
<comment type="function">
    <text evidence="1">Needed for flagellar regrowth and assembly.</text>
</comment>
<evidence type="ECO:0000256" key="10">
    <source>
        <dbReference type="SAM" id="Coils"/>
    </source>
</evidence>
<keyword evidence="5" id="KW-0813">Transport</keyword>
<keyword evidence="8" id="KW-0653">Protein transport</keyword>
<dbReference type="InterPro" id="IPR000563">
    <property type="entry name" value="Flag_FliH"/>
</dbReference>
<keyword evidence="9" id="KW-1006">Bacterial flagellum protein export</keyword>
<feature type="compositionally biased region" description="Pro residues" evidence="11">
    <location>
        <begin position="28"/>
        <end position="44"/>
    </location>
</feature>
<evidence type="ECO:0000256" key="5">
    <source>
        <dbReference type="ARBA" id="ARBA00022448"/>
    </source>
</evidence>
<accession>A0ABQ2PLL3</accession>
<dbReference type="RefSeq" id="WP_188692801.1">
    <property type="nucleotide sequence ID" value="NZ_BMLY01000003.1"/>
</dbReference>
<evidence type="ECO:0000256" key="4">
    <source>
        <dbReference type="ARBA" id="ARBA00016507"/>
    </source>
</evidence>
<evidence type="ECO:0000259" key="12">
    <source>
        <dbReference type="Pfam" id="PF02108"/>
    </source>
</evidence>
<evidence type="ECO:0000256" key="7">
    <source>
        <dbReference type="ARBA" id="ARBA00022795"/>
    </source>
</evidence>
<feature type="domain" description="Flagellar assembly protein FliH/Type III secretion system HrpE" evidence="12">
    <location>
        <begin position="111"/>
        <end position="236"/>
    </location>
</feature>
<evidence type="ECO:0000256" key="8">
    <source>
        <dbReference type="ARBA" id="ARBA00022927"/>
    </source>
</evidence>
<comment type="subcellular location">
    <subcellularLocation>
        <location evidence="2">Cytoplasm</location>
    </subcellularLocation>
</comment>
<comment type="similarity">
    <text evidence="3">Belongs to the FliH family.</text>
</comment>
<evidence type="ECO:0000256" key="3">
    <source>
        <dbReference type="ARBA" id="ARBA00006602"/>
    </source>
</evidence>
<keyword evidence="6" id="KW-0963">Cytoplasm</keyword>
<evidence type="ECO:0000313" key="14">
    <source>
        <dbReference type="Proteomes" id="UP000621859"/>
    </source>
</evidence>
<comment type="caution">
    <text evidence="13">The sequence shown here is derived from an EMBL/GenBank/DDBJ whole genome shotgun (WGS) entry which is preliminary data.</text>
</comment>
<dbReference type="InterPro" id="IPR018035">
    <property type="entry name" value="Flagellar_FliH/T3SS_HrpE"/>
</dbReference>
<evidence type="ECO:0000256" key="9">
    <source>
        <dbReference type="ARBA" id="ARBA00023225"/>
    </source>
</evidence>
<keyword evidence="7" id="KW-1005">Bacterial flagellum biogenesis</keyword>
<evidence type="ECO:0000256" key="1">
    <source>
        <dbReference type="ARBA" id="ARBA00003041"/>
    </source>
</evidence>
<gene>
    <name evidence="13" type="ORF">GCM10010971_20400</name>
</gene>
<sequence length="312" mass="33599">MANPPRRVIPREELTAWERWELGTIDDPTPPRIRPVPQPAPVPTPAADAAPGPQAAPAAETAPAVADQPVLPRVPLPTAEELEAIHQQAHQEGFDAGQAEGLAAGRAQAEDEINRLKVLLDQLANYSERAQAELAESVLDLALIVGRELARVEIASDRNRVLPVIRELIDSMPVVRAPARIIAHPDDVDALESLLGVELPRDVWRIVVDPNQEPGGARVETPTLRADLSLTSRWATQLKVLQRANRSDLVWNAEVPLTPEPASPVPDQASTTAHAPAQAATVAEAAPRPIVPPEIEKVSLDLDEPADDDESV</sequence>
<dbReference type="Proteomes" id="UP000621859">
    <property type="component" value="Unassembled WGS sequence"/>
</dbReference>
<reference evidence="14" key="1">
    <citation type="journal article" date="2019" name="Int. J. Syst. Evol. Microbiol.">
        <title>The Global Catalogue of Microorganisms (GCM) 10K type strain sequencing project: providing services to taxonomists for standard genome sequencing and annotation.</title>
        <authorList>
            <consortium name="The Broad Institute Genomics Platform"/>
            <consortium name="The Broad Institute Genome Sequencing Center for Infectious Disease"/>
            <person name="Wu L."/>
            <person name="Ma J."/>
        </authorList>
    </citation>
    <scope>NUCLEOTIDE SEQUENCE [LARGE SCALE GENOMIC DNA]</scope>
    <source>
        <strain evidence="14">CGMCC 1.8860</strain>
    </source>
</reference>
<protein>
    <recommendedName>
        <fullName evidence="4">Flagellar assembly protein FliH</fullName>
    </recommendedName>
</protein>
<feature type="coiled-coil region" evidence="10">
    <location>
        <begin position="106"/>
        <end position="136"/>
    </location>
</feature>
<dbReference type="EMBL" id="BMLY01000003">
    <property type="protein sequence ID" value="GGP26221.1"/>
    <property type="molecule type" value="Genomic_DNA"/>
</dbReference>
<organism evidence="13 14">
    <name type="scientific">Silvimonas amylolytica</name>
    <dbReference type="NCBI Taxonomy" id="449663"/>
    <lineage>
        <taxon>Bacteria</taxon>
        <taxon>Pseudomonadati</taxon>
        <taxon>Pseudomonadota</taxon>
        <taxon>Betaproteobacteria</taxon>
        <taxon>Neisseriales</taxon>
        <taxon>Chitinibacteraceae</taxon>
        <taxon>Silvimonas</taxon>
    </lineage>
</organism>
<feature type="region of interest" description="Disordered" evidence="11">
    <location>
        <begin position="20"/>
        <end position="65"/>
    </location>
</feature>
<evidence type="ECO:0000256" key="6">
    <source>
        <dbReference type="ARBA" id="ARBA00022490"/>
    </source>
</evidence>
<feature type="compositionally biased region" description="Low complexity" evidence="11">
    <location>
        <begin position="45"/>
        <end position="65"/>
    </location>
</feature>
<evidence type="ECO:0000256" key="2">
    <source>
        <dbReference type="ARBA" id="ARBA00004496"/>
    </source>
</evidence>
<keyword evidence="14" id="KW-1185">Reference proteome</keyword>
<dbReference type="Pfam" id="PF02108">
    <property type="entry name" value="FliH"/>
    <property type="match status" value="1"/>
</dbReference>
<evidence type="ECO:0000313" key="13">
    <source>
        <dbReference type="EMBL" id="GGP26221.1"/>
    </source>
</evidence>